<keyword evidence="1" id="KW-1185">Reference proteome</keyword>
<protein>
    <recommendedName>
        <fullName evidence="3">Response receiver domain-containing protein</fullName>
    </recommendedName>
</protein>
<proteinExistence type="predicted"/>
<accession>A0A8B6X4F5</accession>
<evidence type="ECO:0000313" key="2">
    <source>
        <dbReference type="RefSeq" id="WP_028311885.1"/>
    </source>
</evidence>
<sequence>MIPLYTRVVAIDDVDDHLQKIVWGLGKAGFCALPFRFEDGKLENAPAQPLPGIRIVFTDIHLVGGGPNNEKTHAANIIKCLKQIVAPGPYVLVFWSQFPRDSDNIAVLIRERAPVAGLMPPIGHAAIDKNDVFKVAEPSRSEDFDAARLRDLILERISSFMTLAVAASWEDRVARAAARTTNRVFGLVRTAAAPTGDWENLLAFLACEAVGQHEARQELIPALDAALLPLLEDQLSLIGREPEPAAQDVQNLLDIVSAERRPACPASVTKSQLNASYLVEEFGADTDLPMWARGTVTALGSSFINSGPFVRAFHHDDATLIRQEFATRELTDDERRSTKLHVVEFGPECDHVQGKVSTHRYLLALLVPVPLMGAFTGVPKDAKKAPSTLRYRNDSVMDIGKITLAVSLPGEWHLLVSCRCFMALAQKTAVDGRPVFRLRRALMEEIAHRYTTHARRPGVMRFHD</sequence>
<organism evidence="1 2">
    <name type="scientific">Derxia gummosa DSM 723</name>
    <dbReference type="NCBI Taxonomy" id="1121388"/>
    <lineage>
        <taxon>Bacteria</taxon>
        <taxon>Pseudomonadati</taxon>
        <taxon>Pseudomonadota</taxon>
        <taxon>Betaproteobacteria</taxon>
        <taxon>Burkholderiales</taxon>
        <taxon>Alcaligenaceae</taxon>
        <taxon>Derxia</taxon>
    </lineage>
</organism>
<dbReference type="RefSeq" id="WP_028311885.1">
    <property type="nucleotide sequence ID" value="NZ_AXWS01000014.1"/>
</dbReference>
<evidence type="ECO:0008006" key="3">
    <source>
        <dbReference type="Google" id="ProtNLM"/>
    </source>
</evidence>
<name>A0A8B6X4F5_9BURK</name>
<reference evidence="2" key="1">
    <citation type="submission" date="2025-08" db="UniProtKB">
        <authorList>
            <consortium name="RefSeq"/>
        </authorList>
    </citation>
    <scope>IDENTIFICATION</scope>
</reference>
<dbReference type="OrthoDB" id="9148466at2"/>
<evidence type="ECO:0000313" key="1">
    <source>
        <dbReference type="Proteomes" id="UP000675920"/>
    </source>
</evidence>
<dbReference type="Proteomes" id="UP000675920">
    <property type="component" value="Unplaced"/>
</dbReference>
<dbReference type="AlphaFoldDB" id="A0A8B6X4F5"/>